<accession>A0A678NUA5</accession>
<organism evidence="1 2">
    <name type="scientific">Pectobacterium phage phiA41</name>
    <dbReference type="NCBI Taxonomy" id="1965354"/>
    <lineage>
        <taxon>Viruses</taxon>
        <taxon>Duplodnaviria</taxon>
        <taxon>Heunggongvirae</taxon>
        <taxon>Uroviricota</taxon>
        <taxon>Caudoviricetes</taxon>
        <taxon>Schitoviridae</taxon>
        <taxon>Cbunavirus</taxon>
        <taxon>Cbunavirus A41</taxon>
    </lineage>
</organism>
<protein>
    <submittedName>
        <fullName evidence="1">Uncharacterized protein</fullName>
    </submittedName>
</protein>
<dbReference type="EMBL" id="KY769270">
    <property type="protein sequence ID" value="ARB11068.1"/>
    <property type="molecule type" value="Genomic_DNA"/>
</dbReference>
<sequence length="210" mass="23027">MPLIHTFASLPESLKSMAIELALIRARQDHYGNLRNIVEQAVAAAAAAADMEVSVKPRVAVDPAKPGAEETATMQAEPAGVNPEYKDPDIFDPNQDDTLDALGYFRESLLNAAKPEKHCGRPDCQACNHMFGELKADEPANKMRFQQVDRKEGLLGPVDIYRSSVNPLVYAIMNRGKTALVESSNIELMPYQAAVEIVRIHGKEDRSIVG</sequence>
<evidence type="ECO:0000313" key="2">
    <source>
        <dbReference type="Proteomes" id="UP000430332"/>
    </source>
</evidence>
<evidence type="ECO:0000313" key="1">
    <source>
        <dbReference type="EMBL" id="ARB11068.1"/>
    </source>
</evidence>
<reference evidence="1 2" key="1">
    <citation type="submission" date="2017-03" db="EMBL/GenBank/DDBJ databases">
        <title>Isolation and genomic, phenotypic and morphological characterization of the first Podoviridae lytic bacteriophages (phi)A38 and (phi)A41 infecting Pectobacterium wasabiae.</title>
        <authorList>
            <person name="Czajkowski R."/>
            <person name="Smolarska A."/>
            <person name="Rabalski L."/>
            <person name="Narajczyk M."/>
        </authorList>
    </citation>
    <scope>NUCLEOTIDE SEQUENCE [LARGE SCALE GENOMIC DNA]</scope>
</reference>
<dbReference type="Proteomes" id="UP000430332">
    <property type="component" value="Segment"/>
</dbReference>
<keyword evidence="2" id="KW-1185">Reference proteome</keyword>
<name>A0A678NUA5_9CAUD</name>
<gene>
    <name evidence="1" type="ORF">B4963_0043</name>
</gene>
<proteinExistence type="predicted"/>